<dbReference type="InterPro" id="IPR021243">
    <property type="entry name" value="DUF2804"/>
</dbReference>
<dbReference type="EMBL" id="CP048020">
    <property type="protein sequence ID" value="QHX42317.1"/>
    <property type="molecule type" value="Genomic_DNA"/>
</dbReference>
<protein>
    <submittedName>
        <fullName evidence="1">DUF2804 family protein</fullName>
    </submittedName>
</protein>
<reference evidence="1 2" key="1">
    <citation type="submission" date="2020-01" db="EMBL/GenBank/DDBJ databases">
        <title>Complete genome sequence of a human oral phylogroup 1 Treponema sp. strain ATCC 700766, originally isolated from periodontitis dental plaque.</title>
        <authorList>
            <person name="Chan Y."/>
            <person name="Huo Y.-B."/>
            <person name="Yu X.-L."/>
            <person name="Zeng H."/>
            <person name="Leung W.-K."/>
            <person name="Watt R.M."/>
        </authorList>
    </citation>
    <scope>NUCLEOTIDE SEQUENCE [LARGE SCALE GENOMIC DNA]</scope>
    <source>
        <strain evidence="1 2">OMZ 804</strain>
    </source>
</reference>
<organism evidence="1 2">
    <name type="scientific">Treponema vincentii</name>
    <dbReference type="NCBI Taxonomy" id="69710"/>
    <lineage>
        <taxon>Bacteria</taxon>
        <taxon>Pseudomonadati</taxon>
        <taxon>Spirochaetota</taxon>
        <taxon>Spirochaetia</taxon>
        <taxon>Spirochaetales</taxon>
        <taxon>Treponemataceae</taxon>
        <taxon>Treponema</taxon>
    </lineage>
</organism>
<proteinExistence type="predicted"/>
<evidence type="ECO:0000313" key="2">
    <source>
        <dbReference type="Proteomes" id="UP000464374"/>
    </source>
</evidence>
<dbReference type="PANTHER" id="PTHR35868:SF4">
    <property type="entry name" value="DUF2804 DOMAIN-CONTAINING PROTEIN"/>
    <property type="match status" value="1"/>
</dbReference>
<dbReference type="PANTHER" id="PTHR35868">
    <property type="entry name" value="DUF2804 DOMAIN-CONTAINING PROTEIN-RELATED"/>
    <property type="match status" value="1"/>
</dbReference>
<accession>A0A6P1XY17</accession>
<dbReference type="KEGG" id="trz:GWP43_01370"/>
<dbReference type="Pfam" id="PF10974">
    <property type="entry name" value="DUF2804"/>
    <property type="match status" value="1"/>
</dbReference>
<dbReference type="RefSeq" id="WP_162662126.1">
    <property type="nucleotide sequence ID" value="NZ_CP048020.1"/>
</dbReference>
<name>A0A6P1XY17_9SPIR</name>
<evidence type="ECO:0000313" key="1">
    <source>
        <dbReference type="EMBL" id="QHX42317.1"/>
    </source>
</evidence>
<gene>
    <name evidence="1" type="ORF">GWP43_01370</name>
</gene>
<dbReference type="AlphaFoldDB" id="A0A6P1XY17"/>
<sequence length="357" mass="40794">MDIQKVPYTRVITPAPRRPIEDAVPLFGSYSGMFRTFDIRGVKKPFGNLPLPSFITDTRITDTLRLLFCDDNLIGEIEFFYGGYFAFMETTLWNRRTNRLLAYRQLLPLGFVHLPKYIAYSVATCRVKRRYVRIFSRLSKGMLYADFDFLAANDRPSCEGRLDFDSRSPQCTDYSAVIPAFVSRRCQAVYFRSFAVNGWVTFGHNQDIQLSKASGVGFLDFRKTYTSPHTKRSVVIGLGFIEGAQVSFHLSDSIAPDSYSYNDNILFYGGKRIPLPPVRITYPFGSSKNWIIQDTENMVDLTFTPGAISQRSLNILVWRRDYKTICGTFEGSFLIEDGVVLKLKGFPGIAKKVRMRM</sequence>
<dbReference type="Proteomes" id="UP000464374">
    <property type="component" value="Chromosome"/>
</dbReference>